<gene>
    <name evidence="2" type="ORF">Tci_926321</name>
</gene>
<sequence length="98" mass="10775">QVAVALFFAVAADVGQAAHVAHDHARQLLRGDGLGQQLFFQGSDVGLQFLHDRRQAIDRLLREQTELDAMEAAEARILFAFLEVVGTGVDRVVQFSQT</sequence>
<protein>
    <submittedName>
        <fullName evidence="2">Uncharacterized protein</fullName>
    </submittedName>
</protein>
<accession>A0A699X2Q6</accession>
<feature type="non-terminal residue" evidence="2">
    <location>
        <position position="1"/>
    </location>
</feature>
<reference evidence="2" key="1">
    <citation type="journal article" date="2019" name="Sci. Rep.">
        <title>Draft genome of Tanacetum cinerariifolium, the natural source of mosquito coil.</title>
        <authorList>
            <person name="Yamashiro T."/>
            <person name="Shiraishi A."/>
            <person name="Satake H."/>
            <person name="Nakayama K."/>
        </authorList>
    </citation>
    <scope>NUCLEOTIDE SEQUENCE</scope>
</reference>
<organism evidence="2">
    <name type="scientific">Tanacetum cinerariifolium</name>
    <name type="common">Dalmatian daisy</name>
    <name type="synonym">Chrysanthemum cinerariifolium</name>
    <dbReference type="NCBI Taxonomy" id="118510"/>
    <lineage>
        <taxon>Eukaryota</taxon>
        <taxon>Viridiplantae</taxon>
        <taxon>Streptophyta</taxon>
        <taxon>Embryophyta</taxon>
        <taxon>Tracheophyta</taxon>
        <taxon>Spermatophyta</taxon>
        <taxon>Magnoliopsida</taxon>
        <taxon>eudicotyledons</taxon>
        <taxon>Gunneridae</taxon>
        <taxon>Pentapetalae</taxon>
        <taxon>asterids</taxon>
        <taxon>campanulids</taxon>
        <taxon>Asterales</taxon>
        <taxon>Asteraceae</taxon>
        <taxon>Asteroideae</taxon>
        <taxon>Anthemideae</taxon>
        <taxon>Anthemidinae</taxon>
        <taxon>Tanacetum</taxon>
    </lineage>
</organism>
<evidence type="ECO:0000313" key="2">
    <source>
        <dbReference type="EMBL" id="GFD54352.1"/>
    </source>
</evidence>
<comment type="caution">
    <text evidence="2">The sequence shown here is derived from an EMBL/GenBank/DDBJ whole genome shotgun (WGS) entry which is preliminary data.</text>
</comment>
<keyword evidence="1" id="KW-0732">Signal</keyword>
<dbReference type="EMBL" id="BKCJ011804908">
    <property type="protein sequence ID" value="GFD54352.1"/>
    <property type="molecule type" value="Genomic_DNA"/>
</dbReference>
<feature type="non-terminal residue" evidence="2">
    <location>
        <position position="98"/>
    </location>
</feature>
<evidence type="ECO:0000256" key="1">
    <source>
        <dbReference type="SAM" id="SignalP"/>
    </source>
</evidence>
<feature type="signal peptide" evidence="1">
    <location>
        <begin position="1"/>
        <end position="17"/>
    </location>
</feature>
<proteinExistence type="predicted"/>
<name>A0A699X2Q6_TANCI</name>
<dbReference type="AlphaFoldDB" id="A0A699X2Q6"/>
<feature type="chain" id="PRO_5025576852" evidence="1">
    <location>
        <begin position="18"/>
        <end position="98"/>
    </location>
</feature>